<dbReference type="EMBL" id="CP090958">
    <property type="protein sequence ID" value="WGW11149.1"/>
    <property type="molecule type" value="Genomic_DNA"/>
</dbReference>
<evidence type="ECO:0000313" key="4">
    <source>
        <dbReference type="Proteomes" id="UP001209083"/>
    </source>
</evidence>
<dbReference type="InterPro" id="IPR029058">
    <property type="entry name" value="AB_hydrolase_fold"/>
</dbReference>
<protein>
    <submittedName>
        <fullName evidence="3">Alpha/beta hydrolase</fullName>
    </submittedName>
</protein>
<sequence>METSRRLPDLTMNYRDSGGDGPLVVLLHGWPQTSYCWRLVEPLLAEHFRVVAPDLRGYGLSDKPVTGYDKARMAQDIRELVTVLGYDTVRLVGHDRGARVAHRFALDYPEALTHLSLLDICPTLHTFRSGTPETARGYWHWLFHMKPDLPELLVGANVDAYLRYFFEHWAVQRAAVEEAIPHYVAAFSRPGALRAGFDDYRATIPDLELDSADFEAGRQIMIPTQLLWGEGGLVGGTDVLAAWRPFAPRASGQELAGCGHFLPEEQPLVLAELLLAYLLTETARS</sequence>
<feature type="domain" description="AB hydrolase-1" evidence="2">
    <location>
        <begin position="22"/>
        <end position="266"/>
    </location>
</feature>
<evidence type="ECO:0000313" key="3">
    <source>
        <dbReference type="EMBL" id="WGW11149.1"/>
    </source>
</evidence>
<reference evidence="3 4" key="1">
    <citation type="submission" date="2023-05" db="EMBL/GenBank/DDBJ databases">
        <title>Lithophilousrod everest ZFBP1038 complete genpme.</title>
        <authorList>
            <person name="Tian M."/>
        </authorList>
    </citation>
    <scope>NUCLEOTIDE SEQUENCE [LARGE SCALE GENOMIC DNA]</scope>
    <source>
        <strain evidence="3 4">ZFBP1038</strain>
    </source>
</reference>
<proteinExistence type="predicted"/>
<dbReference type="PANTHER" id="PTHR43329">
    <property type="entry name" value="EPOXIDE HYDROLASE"/>
    <property type="match status" value="1"/>
</dbReference>
<gene>
    <name evidence="3" type="ORF">LWF01_13740</name>
</gene>
<dbReference type="PRINTS" id="PR00111">
    <property type="entry name" value="ABHYDROLASE"/>
</dbReference>
<evidence type="ECO:0000259" key="2">
    <source>
        <dbReference type="Pfam" id="PF00561"/>
    </source>
</evidence>
<dbReference type="PRINTS" id="PR00412">
    <property type="entry name" value="EPOXHYDRLASE"/>
</dbReference>
<dbReference type="SUPFAM" id="SSF53474">
    <property type="entry name" value="alpha/beta-Hydrolases"/>
    <property type="match status" value="1"/>
</dbReference>
<dbReference type="Gene3D" id="3.40.50.1820">
    <property type="entry name" value="alpha/beta hydrolase"/>
    <property type="match status" value="1"/>
</dbReference>
<accession>A0ABY8QQ87</accession>
<dbReference type="InterPro" id="IPR000639">
    <property type="entry name" value="Epox_hydrolase-like"/>
</dbReference>
<keyword evidence="1 3" id="KW-0378">Hydrolase</keyword>
<dbReference type="InterPro" id="IPR000073">
    <property type="entry name" value="AB_hydrolase_1"/>
</dbReference>
<dbReference type="Proteomes" id="UP001209083">
    <property type="component" value="Chromosome"/>
</dbReference>
<dbReference type="GO" id="GO:0016787">
    <property type="term" value="F:hydrolase activity"/>
    <property type="evidence" value="ECO:0007669"/>
    <property type="project" value="UniProtKB-KW"/>
</dbReference>
<evidence type="ECO:0000256" key="1">
    <source>
        <dbReference type="ARBA" id="ARBA00022801"/>
    </source>
</evidence>
<dbReference type="Pfam" id="PF00561">
    <property type="entry name" value="Abhydrolase_1"/>
    <property type="match status" value="1"/>
</dbReference>
<keyword evidence="4" id="KW-1185">Reference proteome</keyword>
<name>A0ABY8QQ87_9MICO</name>
<dbReference type="RefSeq" id="WP_349637932.1">
    <property type="nucleotide sequence ID" value="NZ_CP090958.1"/>
</dbReference>
<organism evidence="3 4">
    <name type="scientific">Saxibacter everestensis</name>
    <dbReference type="NCBI Taxonomy" id="2909229"/>
    <lineage>
        <taxon>Bacteria</taxon>
        <taxon>Bacillati</taxon>
        <taxon>Actinomycetota</taxon>
        <taxon>Actinomycetes</taxon>
        <taxon>Micrococcales</taxon>
        <taxon>Brevibacteriaceae</taxon>
        <taxon>Saxibacter</taxon>
    </lineage>
</organism>